<keyword evidence="2" id="KW-1185">Reference proteome</keyword>
<evidence type="ECO:0000313" key="2">
    <source>
        <dbReference type="Proteomes" id="UP001292094"/>
    </source>
</evidence>
<dbReference type="Proteomes" id="UP001292094">
    <property type="component" value="Unassembled WGS sequence"/>
</dbReference>
<protein>
    <submittedName>
        <fullName evidence="1">Uncharacterized protein</fullName>
    </submittedName>
</protein>
<gene>
    <name evidence="1" type="ORF">Pmani_035752</name>
</gene>
<reference evidence="1" key="1">
    <citation type="submission" date="2023-11" db="EMBL/GenBank/DDBJ databases">
        <title>Genome assemblies of two species of porcelain crab, Petrolisthes cinctipes and Petrolisthes manimaculis (Anomura: Porcellanidae).</title>
        <authorList>
            <person name="Angst P."/>
        </authorList>
    </citation>
    <scope>NUCLEOTIDE SEQUENCE</scope>
    <source>
        <strain evidence="1">PB745_02</strain>
        <tissue evidence="1">Gill</tissue>
    </source>
</reference>
<comment type="caution">
    <text evidence="1">The sequence shown here is derived from an EMBL/GenBank/DDBJ whole genome shotgun (WGS) entry which is preliminary data.</text>
</comment>
<name>A0AAE1NL04_9EUCA</name>
<accession>A0AAE1NL04</accession>
<organism evidence="1 2">
    <name type="scientific">Petrolisthes manimaculis</name>
    <dbReference type="NCBI Taxonomy" id="1843537"/>
    <lineage>
        <taxon>Eukaryota</taxon>
        <taxon>Metazoa</taxon>
        <taxon>Ecdysozoa</taxon>
        <taxon>Arthropoda</taxon>
        <taxon>Crustacea</taxon>
        <taxon>Multicrustacea</taxon>
        <taxon>Malacostraca</taxon>
        <taxon>Eumalacostraca</taxon>
        <taxon>Eucarida</taxon>
        <taxon>Decapoda</taxon>
        <taxon>Pleocyemata</taxon>
        <taxon>Anomura</taxon>
        <taxon>Galatheoidea</taxon>
        <taxon>Porcellanidae</taxon>
        <taxon>Petrolisthes</taxon>
    </lineage>
</organism>
<dbReference type="EMBL" id="JAWZYT010005156">
    <property type="protein sequence ID" value="KAK4291417.1"/>
    <property type="molecule type" value="Genomic_DNA"/>
</dbReference>
<proteinExistence type="predicted"/>
<dbReference type="AlphaFoldDB" id="A0AAE1NL04"/>
<sequence>MSAQTGFRRAVDQVLGPDFQSLCLWFTAGEQRDWWRGGGEWRDDAGGCGGRVVGDGGGGTVVGDGGGEEGSGGMMQVVVEGGKWVMVVVVEGSGWYKQVASSQTGHLTRVPPSTLHAQAASKITSPFSQPFSLTLYNIEVLLSVNRITT</sequence>
<evidence type="ECO:0000313" key="1">
    <source>
        <dbReference type="EMBL" id="KAK4291417.1"/>
    </source>
</evidence>